<feature type="region of interest" description="Disordered" evidence="1">
    <location>
        <begin position="42"/>
        <end position="68"/>
    </location>
</feature>
<reference evidence="2 3" key="1">
    <citation type="journal article" date="2020" name="Int. J. Syst. Evol. Microbiol.">
        <title>Reclassification of Streptomyces castelarensis and Streptomyces sporoclivatus as later heterotypic synonyms of Streptomyces antimycoticus.</title>
        <authorList>
            <person name="Komaki H."/>
            <person name="Tamura T."/>
        </authorList>
    </citation>
    <scope>NUCLEOTIDE SEQUENCE [LARGE SCALE GENOMIC DNA]</scope>
    <source>
        <strain evidence="2 3">NBRC 100767</strain>
    </source>
</reference>
<dbReference type="EMBL" id="AP019620">
    <property type="protein sequence ID" value="BBJ47349.1"/>
    <property type="molecule type" value="Genomic_DNA"/>
</dbReference>
<gene>
    <name evidence="2" type="ORF">SSPO_100670</name>
</gene>
<organism evidence="2 3">
    <name type="scientific">Streptomyces antimycoticus</name>
    <dbReference type="NCBI Taxonomy" id="68175"/>
    <lineage>
        <taxon>Bacteria</taxon>
        <taxon>Bacillati</taxon>
        <taxon>Actinomycetota</taxon>
        <taxon>Actinomycetes</taxon>
        <taxon>Kitasatosporales</taxon>
        <taxon>Streptomycetaceae</taxon>
        <taxon>Streptomyces</taxon>
        <taxon>Streptomyces violaceusniger group</taxon>
    </lineage>
</organism>
<evidence type="ECO:0000313" key="3">
    <source>
        <dbReference type="Proteomes" id="UP000463951"/>
    </source>
</evidence>
<evidence type="ECO:0000313" key="2">
    <source>
        <dbReference type="EMBL" id="BBJ47349.1"/>
    </source>
</evidence>
<accession>A0A499VEI5</accession>
<protein>
    <submittedName>
        <fullName evidence="2">Uncharacterized protein</fullName>
    </submittedName>
</protein>
<feature type="compositionally biased region" description="Basic and acidic residues" evidence="1">
    <location>
        <begin position="1"/>
        <end position="11"/>
    </location>
</feature>
<proteinExistence type="predicted"/>
<dbReference type="AlphaFoldDB" id="A0A499VEI5"/>
<evidence type="ECO:0000256" key="1">
    <source>
        <dbReference type="SAM" id="MobiDB-lite"/>
    </source>
</evidence>
<name>A0A499VEI5_9ACTN</name>
<sequence length="130" mass="13984">MLERVGKDGADRIVGSAQTHRTREGVLGHVGPDLVIEAEHGAGPADQALTVRGEAEAPPAADEQRAVEGRLEPGDLLADRSLCHMQGMSRSGHAGPLCRDDEGPEQCEVEVTRRPYIIFCNGPHVKHSLY</sequence>
<dbReference type="Proteomes" id="UP000463951">
    <property type="component" value="Chromosome"/>
</dbReference>
<feature type="region of interest" description="Disordered" evidence="1">
    <location>
        <begin position="1"/>
        <end position="26"/>
    </location>
</feature>